<evidence type="ECO:0000256" key="8">
    <source>
        <dbReference type="ARBA" id="ARBA00022989"/>
    </source>
</evidence>
<feature type="transmembrane region" description="Helical" evidence="17">
    <location>
        <begin position="209"/>
        <end position="237"/>
    </location>
</feature>
<protein>
    <recommendedName>
        <fullName evidence="3">Membrane protein insertase YidC</fullName>
    </recommendedName>
    <alternativeName>
        <fullName evidence="15">Foldase YidC</fullName>
    </alternativeName>
    <alternativeName>
        <fullName evidence="14">Membrane integrase YidC</fullName>
    </alternativeName>
    <alternativeName>
        <fullName evidence="13">Membrane protein YidC</fullName>
    </alternativeName>
</protein>
<dbReference type="InterPro" id="IPR047196">
    <property type="entry name" value="YidC_ALB_C"/>
</dbReference>
<comment type="function">
    <text evidence="11">Required for the insertion and/or proper folding and/or complex formation of integral membrane proteins into the membrane. Involved in integration of membrane proteins that insert both dependently and independently of the Sec translocase complex, as well as at least some lipoproteins. Aids folding of multispanning membrane proteins.</text>
</comment>
<evidence type="ECO:0000256" key="6">
    <source>
        <dbReference type="ARBA" id="ARBA00022692"/>
    </source>
</evidence>
<evidence type="ECO:0000313" key="20">
    <source>
        <dbReference type="Proteomes" id="UP000256220"/>
    </source>
</evidence>
<evidence type="ECO:0000313" key="19">
    <source>
        <dbReference type="EMBL" id="KFU78791.1"/>
    </source>
</evidence>
<dbReference type="GO" id="GO:0032977">
    <property type="term" value="F:membrane insertase activity"/>
    <property type="evidence" value="ECO:0007669"/>
    <property type="project" value="InterPro"/>
</dbReference>
<keyword evidence="8 17" id="KW-1133">Transmembrane helix</keyword>
<dbReference type="GO" id="GO:0015031">
    <property type="term" value="P:protein transport"/>
    <property type="evidence" value="ECO:0007669"/>
    <property type="project" value="UniProtKB-KW"/>
</dbReference>
<dbReference type="AlphaFoldDB" id="A0A2P2FPY8"/>
<gene>
    <name evidence="19" type="ORF">BB31_23915</name>
</gene>
<evidence type="ECO:0000256" key="9">
    <source>
        <dbReference type="ARBA" id="ARBA00023136"/>
    </source>
</evidence>
<reference evidence="19 20" key="1">
    <citation type="journal article" date="2014" name="Genome Announc.">
        <title>Draft Genome Sequence of Amycolatopsis lurida NRRL 2430, Producer of the Glycopeptide Family Antibiotic Ristocetin.</title>
        <authorList>
            <person name="Kwun M.J."/>
            <person name="Hong H.J."/>
        </authorList>
    </citation>
    <scope>NUCLEOTIDE SEQUENCE [LARGE SCALE GENOMIC DNA]</scope>
    <source>
        <strain evidence="19 20">NRRL 2430</strain>
    </source>
</reference>
<feature type="domain" description="Membrane insertase YidC/Oxa/ALB C-terminal" evidence="18">
    <location>
        <begin position="32"/>
        <end position="250"/>
    </location>
</feature>
<dbReference type="PANTHER" id="PTHR12428:SF65">
    <property type="entry name" value="CYTOCHROME C OXIDASE ASSEMBLY PROTEIN COX18, MITOCHONDRIAL"/>
    <property type="match status" value="1"/>
</dbReference>
<dbReference type="EMBL" id="JFBM01000022">
    <property type="protein sequence ID" value="KFU78791.1"/>
    <property type="molecule type" value="Genomic_DNA"/>
</dbReference>
<evidence type="ECO:0000256" key="7">
    <source>
        <dbReference type="ARBA" id="ARBA00022927"/>
    </source>
</evidence>
<dbReference type="NCBIfam" id="TIGR03592">
    <property type="entry name" value="yidC_oxa1_cterm"/>
    <property type="match status" value="1"/>
</dbReference>
<feature type="transmembrane region" description="Helical" evidence="17">
    <location>
        <begin position="31"/>
        <end position="52"/>
    </location>
</feature>
<evidence type="ECO:0000256" key="2">
    <source>
        <dbReference type="ARBA" id="ARBA00010527"/>
    </source>
</evidence>
<evidence type="ECO:0000256" key="11">
    <source>
        <dbReference type="ARBA" id="ARBA00025034"/>
    </source>
</evidence>
<keyword evidence="10" id="KW-0143">Chaperone</keyword>
<evidence type="ECO:0000256" key="12">
    <source>
        <dbReference type="ARBA" id="ARBA00026028"/>
    </source>
</evidence>
<evidence type="ECO:0000259" key="18">
    <source>
        <dbReference type="Pfam" id="PF02096"/>
    </source>
</evidence>
<dbReference type="NCBIfam" id="NF002899">
    <property type="entry name" value="PRK03449.1"/>
    <property type="match status" value="1"/>
</dbReference>
<dbReference type="InterPro" id="IPR001708">
    <property type="entry name" value="YidC/ALB3/OXA1/COX18"/>
</dbReference>
<dbReference type="GO" id="GO:0005886">
    <property type="term" value="C:plasma membrane"/>
    <property type="evidence" value="ECO:0007669"/>
    <property type="project" value="UniProtKB-SubCell"/>
</dbReference>
<keyword evidence="6 16" id="KW-0812">Transmembrane</keyword>
<evidence type="ECO:0000256" key="17">
    <source>
        <dbReference type="SAM" id="Phobius"/>
    </source>
</evidence>
<keyword evidence="7" id="KW-0653">Protein transport</keyword>
<comment type="similarity">
    <text evidence="2">Belongs to the OXA1/ALB3/YidC family. Type 1 subfamily.</text>
</comment>
<keyword evidence="4" id="KW-0813">Transport</keyword>
<evidence type="ECO:0000256" key="16">
    <source>
        <dbReference type="RuleBase" id="RU003945"/>
    </source>
</evidence>
<evidence type="ECO:0000256" key="10">
    <source>
        <dbReference type="ARBA" id="ARBA00023186"/>
    </source>
</evidence>
<dbReference type="RefSeq" id="WP_034315039.1">
    <property type="nucleotide sequence ID" value="NZ_JFBM01000022.1"/>
</dbReference>
<organism evidence="19 20">
    <name type="scientific">Amycolatopsis lurida NRRL 2430</name>
    <dbReference type="NCBI Taxonomy" id="1460371"/>
    <lineage>
        <taxon>Bacteria</taxon>
        <taxon>Bacillati</taxon>
        <taxon>Actinomycetota</taxon>
        <taxon>Actinomycetes</taxon>
        <taxon>Pseudonocardiales</taxon>
        <taxon>Pseudonocardiaceae</taxon>
        <taxon>Amycolatopsis</taxon>
    </lineage>
</organism>
<keyword evidence="9 17" id="KW-0472">Membrane</keyword>
<comment type="subunit">
    <text evidence="12">Interacts with the Sec translocase complex via SecD. Specifically interacts with transmembrane segments of nascent integral membrane proteins during membrane integration.</text>
</comment>
<evidence type="ECO:0000256" key="1">
    <source>
        <dbReference type="ARBA" id="ARBA00004651"/>
    </source>
</evidence>
<keyword evidence="5" id="KW-1003">Cell membrane</keyword>
<feature type="transmembrane region" description="Helical" evidence="17">
    <location>
        <begin position="97"/>
        <end position="118"/>
    </location>
</feature>
<evidence type="ECO:0000256" key="3">
    <source>
        <dbReference type="ARBA" id="ARBA00015325"/>
    </source>
</evidence>
<dbReference type="InterPro" id="IPR028055">
    <property type="entry name" value="YidC/Oxa/ALB_C"/>
</dbReference>
<feature type="transmembrane region" description="Helical" evidence="17">
    <location>
        <begin position="168"/>
        <end position="189"/>
    </location>
</feature>
<dbReference type="Pfam" id="PF02096">
    <property type="entry name" value="60KD_IMP"/>
    <property type="match status" value="1"/>
</dbReference>
<evidence type="ECO:0000256" key="5">
    <source>
        <dbReference type="ARBA" id="ARBA00022475"/>
    </source>
</evidence>
<dbReference type="PANTHER" id="PTHR12428">
    <property type="entry name" value="OXA1"/>
    <property type="match status" value="1"/>
</dbReference>
<evidence type="ECO:0000256" key="4">
    <source>
        <dbReference type="ARBA" id="ARBA00022448"/>
    </source>
</evidence>
<proteinExistence type="inferred from homology"/>
<sequence>MFDVFLYPVSAILWFWHTVFGAIASPDSGVAWVLSIVFLVFTLRLLLVKPALGALRAGRRMQALAPRMRQLKEKYGKDRGRMAEEIRKLHTETGANPLGGCLPALIQLPVFLSLYWVLRDFTPGAQSNHVFDHAGVRSFLNADLFGAKLGNWLSQPAAELAAFGTDHVHMIAVGVPLMLVASLATFFSLRSGLARQTAAAPETAGITKLMMYLAPVGMLVSGAFFPVPIGVLLYFLATNVWTLGQQHFLTKIVDREEETGSRAAIE</sequence>
<dbReference type="GO" id="GO:0051205">
    <property type="term" value="P:protein insertion into membrane"/>
    <property type="evidence" value="ECO:0007669"/>
    <property type="project" value="TreeGrafter"/>
</dbReference>
<name>A0A2P2FPY8_AMYLU</name>
<dbReference type="Proteomes" id="UP000256220">
    <property type="component" value="Unassembled WGS sequence"/>
</dbReference>
<evidence type="ECO:0000256" key="13">
    <source>
        <dbReference type="ARBA" id="ARBA00031538"/>
    </source>
</evidence>
<comment type="subcellular location">
    <subcellularLocation>
        <location evidence="1">Cell membrane</location>
        <topology evidence="1">Multi-pass membrane protein</topology>
    </subcellularLocation>
    <subcellularLocation>
        <location evidence="16">Membrane</location>
        <topology evidence="16">Multi-pass membrane protein</topology>
    </subcellularLocation>
</comment>
<evidence type="ECO:0000256" key="15">
    <source>
        <dbReference type="ARBA" id="ARBA00033342"/>
    </source>
</evidence>
<keyword evidence="20" id="KW-1185">Reference proteome</keyword>
<evidence type="ECO:0000256" key="14">
    <source>
        <dbReference type="ARBA" id="ARBA00033245"/>
    </source>
</evidence>
<dbReference type="CDD" id="cd20070">
    <property type="entry name" value="5TM_YidC_Alb3"/>
    <property type="match status" value="1"/>
</dbReference>
<accession>A0A2P2FPY8</accession>
<comment type="caution">
    <text evidence="19">The sequence shown here is derived from an EMBL/GenBank/DDBJ whole genome shotgun (WGS) entry which is preliminary data.</text>
</comment>